<feature type="region of interest" description="Disordered" evidence="1">
    <location>
        <begin position="138"/>
        <end position="192"/>
    </location>
</feature>
<evidence type="ECO:0000313" key="2">
    <source>
        <dbReference type="EMBL" id="GLK56601.1"/>
    </source>
</evidence>
<sequence length="192" mass="20316">MRSVVFATALVVSLIDVAVIASTYSTQSERKQLEAVFDRANSGVTRAYALAISPFLAGDALNYRAAAGASRAIVLRFALSPPEGHEPLPVPSQASHAAEGMRQVATLLGAERASEAIKRFNIELKALAIDTTNHAEEFDRLAQGSRPDLDRQPVRSRGPGGSKPGDRIGLHGSKDHSQVLSHGKGGPRRGSA</sequence>
<evidence type="ECO:0000256" key="1">
    <source>
        <dbReference type="SAM" id="MobiDB-lite"/>
    </source>
</evidence>
<protein>
    <submittedName>
        <fullName evidence="2">Uncharacterized protein</fullName>
    </submittedName>
</protein>
<evidence type="ECO:0000313" key="3">
    <source>
        <dbReference type="Proteomes" id="UP001143400"/>
    </source>
</evidence>
<dbReference type="EMBL" id="BSFF01000003">
    <property type="protein sequence ID" value="GLK56601.1"/>
    <property type="molecule type" value="Genomic_DNA"/>
</dbReference>
<dbReference type="AlphaFoldDB" id="A0A9W6IWX2"/>
<dbReference type="Proteomes" id="UP001143400">
    <property type="component" value="Unassembled WGS sequence"/>
</dbReference>
<name>A0A9W6IWX2_9HYPH</name>
<gene>
    <name evidence="2" type="ORF">GCM10008170_26200</name>
</gene>
<comment type="caution">
    <text evidence="2">The sequence shown here is derived from an EMBL/GenBank/DDBJ whole genome shotgun (WGS) entry which is preliminary data.</text>
</comment>
<proteinExistence type="predicted"/>
<reference evidence="2" key="1">
    <citation type="journal article" date="2014" name="Int. J. Syst. Evol. Microbiol.">
        <title>Complete genome sequence of Corynebacterium casei LMG S-19264T (=DSM 44701T), isolated from a smear-ripened cheese.</title>
        <authorList>
            <consortium name="US DOE Joint Genome Institute (JGI-PGF)"/>
            <person name="Walter F."/>
            <person name="Albersmeier A."/>
            <person name="Kalinowski J."/>
            <person name="Ruckert C."/>
        </authorList>
    </citation>
    <scope>NUCLEOTIDE SEQUENCE</scope>
    <source>
        <strain evidence="2">VKM B-1606</strain>
    </source>
</reference>
<feature type="compositionally biased region" description="Basic and acidic residues" evidence="1">
    <location>
        <begin position="164"/>
        <end position="177"/>
    </location>
</feature>
<reference evidence="2" key="2">
    <citation type="submission" date="2023-01" db="EMBL/GenBank/DDBJ databases">
        <authorList>
            <person name="Sun Q."/>
            <person name="Evtushenko L."/>
        </authorList>
    </citation>
    <scope>NUCLEOTIDE SEQUENCE</scope>
    <source>
        <strain evidence="2">VKM B-1606</strain>
    </source>
</reference>
<organism evidence="2 3">
    <name type="scientific">Methylopila capsulata</name>
    <dbReference type="NCBI Taxonomy" id="61654"/>
    <lineage>
        <taxon>Bacteria</taxon>
        <taxon>Pseudomonadati</taxon>
        <taxon>Pseudomonadota</taxon>
        <taxon>Alphaproteobacteria</taxon>
        <taxon>Hyphomicrobiales</taxon>
        <taxon>Methylopilaceae</taxon>
        <taxon>Methylopila</taxon>
    </lineage>
</organism>
<accession>A0A9W6IWX2</accession>